<accession>Q6LT97</accession>
<evidence type="ECO:0000313" key="3">
    <source>
        <dbReference type="Proteomes" id="UP000000593"/>
    </source>
</evidence>
<sequence length="214" mass="24186">MLCRKLSRMSKKITLLVLTLVIVLGAILAVFSEEAHAMFWPFKRYDVEMSPPVAGRLTDGGKPVVGTMITRAIFYQGYKDGKGQITTTLTDDTGRFEFDEMTIRSRYPGDIFGQNFPVSQNIYVGEPEKEDVHLLWSASKGVKSFPTLSRLMVDLESDVDNPDYTYVFDIYDEGGRSRQIISSTCFWQGDKLIETHVKNSATGEYEELTHTGEQ</sequence>
<dbReference type="STRING" id="298386.PBPRA1068"/>
<reference evidence="3" key="1">
    <citation type="journal article" date="2005" name="Science">
        <title>Life at depth: Photobacterium profundum genome sequence and expression analysis.</title>
        <authorList>
            <person name="Vezzi A."/>
            <person name="Campanaro S."/>
            <person name="D'Angelo M."/>
            <person name="Simonato F."/>
            <person name="Vitulo N."/>
            <person name="Lauro F.M."/>
            <person name="Cestaro A."/>
            <person name="Malacrida G."/>
            <person name="Simionati B."/>
            <person name="Cannata N."/>
            <person name="Romualdi C."/>
            <person name="Bartlett D.H."/>
            <person name="Valle G."/>
        </authorList>
    </citation>
    <scope>NUCLEOTIDE SEQUENCE [LARGE SCALE GENOMIC DNA]</scope>
    <source>
        <strain evidence="3">ATCC BAA-1253 / SS9</strain>
    </source>
</reference>
<dbReference type="KEGG" id="ppr:PBPRA1068"/>
<name>Q6LT97_PHOPR</name>
<dbReference type="Pfam" id="PF20598">
    <property type="entry name" value="DUF6795"/>
    <property type="match status" value="1"/>
</dbReference>
<organism evidence="2 3">
    <name type="scientific">Photobacterium profundum (strain SS9)</name>
    <dbReference type="NCBI Taxonomy" id="298386"/>
    <lineage>
        <taxon>Bacteria</taxon>
        <taxon>Pseudomonadati</taxon>
        <taxon>Pseudomonadota</taxon>
        <taxon>Gammaproteobacteria</taxon>
        <taxon>Vibrionales</taxon>
        <taxon>Vibrionaceae</taxon>
        <taxon>Photobacterium</taxon>
    </lineage>
</organism>
<feature type="domain" description="DUF6795" evidence="1">
    <location>
        <begin position="53"/>
        <end position="142"/>
    </location>
</feature>
<proteinExistence type="predicted"/>
<protein>
    <recommendedName>
        <fullName evidence="1">DUF6795 domain-containing protein</fullName>
    </recommendedName>
</protein>
<evidence type="ECO:0000259" key="1">
    <source>
        <dbReference type="Pfam" id="PF20598"/>
    </source>
</evidence>
<dbReference type="eggNOG" id="ENOG50332RB">
    <property type="taxonomic scope" value="Bacteria"/>
</dbReference>
<keyword evidence="3" id="KW-1185">Reference proteome</keyword>
<dbReference type="EMBL" id="CR378666">
    <property type="protein sequence ID" value="CAG19479.1"/>
    <property type="molecule type" value="Genomic_DNA"/>
</dbReference>
<dbReference type="AlphaFoldDB" id="Q6LT97"/>
<dbReference type="Proteomes" id="UP000000593">
    <property type="component" value="Chromosome 1"/>
</dbReference>
<gene>
    <name evidence="2" type="primary">VP0625</name>
    <name evidence="2" type="ordered locus">PBPRA1068</name>
</gene>
<dbReference type="InterPro" id="IPR046474">
    <property type="entry name" value="DUF6795"/>
</dbReference>
<evidence type="ECO:0000313" key="2">
    <source>
        <dbReference type="EMBL" id="CAG19479.1"/>
    </source>
</evidence>
<dbReference type="HOGENOM" id="CLU_112021_0_0_6"/>